<dbReference type="RefSeq" id="XP_033679858.1">
    <property type="nucleotide sequence ID" value="XM_033832244.1"/>
</dbReference>
<feature type="compositionally biased region" description="Pro residues" evidence="1">
    <location>
        <begin position="23"/>
        <end position="32"/>
    </location>
</feature>
<feature type="region of interest" description="Disordered" evidence="1">
    <location>
        <begin position="63"/>
        <end position="219"/>
    </location>
</feature>
<feature type="compositionally biased region" description="Polar residues" evidence="1">
    <location>
        <begin position="149"/>
        <end position="168"/>
    </location>
</feature>
<evidence type="ECO:0000256" key="2">
    <source>
        <dbReference type="SAM" id="Phobius"/>
    </source>
</evidence>
<protein>
    <submittedName>
        <fullName evidence="3">Uncharacterized protein</fullName>
    </submittedName>
</protein>
<feature type="compositionally biased region" description="Low complexity" evidence="1">
    <location>
        <begin position="11"/>
        <end position="22"/>
    </location>
</feature>
<proteinExistence type="predicted"/>
<dbReference type="Proteomes" id="UP000800094">
    <property type="component" value="Unassembled WGS sequence"/>
</dbReference>
<evidence type="ECO:0000313" key="3">
    <source>
        <dbReference type="EMBL" id="KAF2244854.1"/>
    </source>
</evidence>
<dbReference type="AlphaFoldDB" id="A0A6A6I2Z6"/>
<feature type="transmembrane region" description="Helical" evidence="2">
    <location>
        <begin position="36"/>
        <end position="57"/>
    </location>
</feature>
<evidence type="ECO:0000313" key="4">
    <source>
        <dbReference type="Proteomes" id="UP000800094"/>
    </source>
</evidence>
<accession>A0A6A6I2Z6</accession>
<name>A0A6A6I2Z6_9PLEO</name>
<feature type="compositionally biased region" description="Polar residues" evidence="1">
    <location>
        <begin position="1"/>
        <end position="10"/>
    </location>
</feature>
<keyword evidence="2" id="KW-1133">Transmembrane helix</keyword>
<reference evidence="3" key="1">
    <citation type="journal article" date="2020" name="Stud. Mycol.">
        <title>101 Dothideomycetes genomes: a test case for predicting lifestyles and emergence of pathogens.</title>
        <authorList>
            <person name="Haridas S."/>
            <person name="Albert R."/>
            <person name="Binder M."/>
            <person name="Bloem J."/>
            <person name="Labutti K."/>
            <person name="Salamov A."/>
            <person name="Andreopoulos B."/>
            <person name="Baker S."/>
            <person name="Barry K."/>
            <person name="Bills G."/>
            <person name="Bluhm B."/>
            <person name="Cannon C."/>
            <person name="Castanera R."/>
            <person name="Culley D."/>
            <person name="Daum C."/>
            <person name="Ezra D."/>
            <person name="Gonzalez J."/>
            <person name="Henrissat B."/>
            <person name="Kuo A."/>
            <person name="Liang C."/>
            <person name="Lipzen A."/>
            <person name="Lutzoni F."/>
            <person name="Magnuson J."/>
            <person name="Mondo S."/>
            <person name="Nolan M."/>
            <person name="Ohm R."/>
            <person name="Pangilinan J."/>
            <person name="Park H.-J."/>
            <person name="Ramirez L."/>
            <person name="Alfaro M."/>
            <person name="Sun H."/>
            <person name="Tritt A."/>
            <person name="Yoshinaga Y."/>
            <person name="Zwiers L.-H."/>
            <person name="Turgeon B."/>
            <person name="Goodwin S."/>
            <person name="Spatafora J."/>
            <person name="Crous P."/>
            <person name="Grigoriev I."/>
        </authorList>
    </citation>
    <scope>NUCLEOTIDE SEQUENCE</scope>
    <source>
        <strain evidence="3">CBS 122368</strain>
    </source>
</reference>
<dbReference type="EMBL" id="ML987202">
    <property type="protein sequence ID" value="KAF2244854.1"/>
    <property type="molecule type" value="Genomic_DNA"/>
</dbReference>
<feature type="compositionally biased region" description="Pro residues" evidence="1">
    <location>
        <begin position="190"/>
        <end position="202"/>
    </location>
</feature>
<dbReference type="GeneID" id="54585574"/>
<sequence length="266" mass="28356">MSQPQTSHFRATSTSPSSSSAPHSPPNPPPAFPTSAAIGLAISVPILVFLYAGYMLYKERKHPVISPPNSNIPGKEKDKVEVAEMEGSSAPQQTGELEAPNSTLPWGKGKNGRTAGRQHDDDLPELVVPTQPRRQRTLPPTTSPRRGLKSQTFVTSTLSPQTPTSHRPTSAMAPHAAHSPYDAAPGLFVEPPPPPSEAPPSKPSSTGPANPTQVAQTDAQATAAPLFPATDGIKVALESISVVLLLFCFLYYAKGIRFRSYYPCHP</sequence>
<feature type="region of interest" description="Disordered" evidence="1">
    <location>
        <begin position="1"/>
        <end position="33"/>
    </location>
</feature>
<gene>
    <name evidence="3" type="ORF">BU26DRAFT_553949</name>
</gene>
<keyword evidence="4" id="KW-1185">Reference proteome</keyword>
<keyword evidence="2" id="KW-0472">Membrane</keyword>
<organism evidence="3 4">
    <name type="scientific">Trematosphaeria pertusa</name>
    <dbReference type="NCBI Taxonomy" id="390896"/>
    <lineage>
        <taxon>Eukaryota</taxon>
        <taxon>Fungi</taxon>
        <taxon>Dikarya</taxon>
        <taxon>Ascomycota</taxon>
        <taxon>Pezizomycotina</taxon>
        <taxon>Dothideomycetes</taxon>
        <taxon>Pleosporomycetidae</taxon>
        <taxon>Pleosporales</taxon>
        <taxon>Massarineae</taxon>
        <taxon>Trematosphaeriaceae</taxon>
        <taxon>Trematosphaeria</taxon>
    </lineage>
</organism>
<feature type="compositionally biased region" description="Polar residues" evidence="1">
    <location>
        <begin position="89"/>
        <end position="104"/>
    </location>
</feature>
<feature type="transmembrane region" description="Helical" evidence="2">
    <location>
        <begin position="235"/>
        <end position="253"/>
    </location>
</feature>
<evidence type="ECO:0000256" key="1">
    <source>
        <dbReference type="SAM" id="MobiDB-lite"/>
    </source>
</evidence>
<feature type="compositionally biased region" description="Low complexity" evidence="1">
    <location>
        <begin position="129"/>
        <end position="145"/>
    </location>
</feature>
<keyword evidence="2" id="KW-0812">Transmembrane</keyword>